<dbReference type="SMART" id="SM00320">
    <property type="entry name" value="WD40"/>
    <property type="match status" value="4"/>
</dbReference>
<evidence type="ECO:0000256" key="2">
    <source>
        <dbReference type="ARBA" id="ARBA00022737"/>
    </source>
</evidence>
<name>A0A318Z6L2_ASPNB</name>
<evidence type="ECO:0000256" key="4">
    <source>
        <dbReference type="ARBA" id="ARBA00039789"/>
    </source>
</evidence>
<comment type="function">
    <text evidence="5">Involved in mitochondrial fission. Acts as an adapter protein required to form mitochondrial fission complexes. Formation of these complexes is required to promote constriction and fission of the mitochondrial compartment at a late step in mitochondrial division.</text>
</comment>
<dbReference type="GeneID" id="37129515"/>
<dbReference type="Proteomes" id="UP000247647">
    <property type="component" value="Unassembled WGS sequence"/>
</dbReference>
<gene>
    <name evidence="7" type="ORF">BO87DRAFT_421515</name>
</gene>
<dbReference type="PROSITE" id="PS50082">
    <property type="entry name" value="WD_REPEATS_2"/>
    <property type="match status" value="1"/>
</dbReference>
<sequence>MAKPYASQPLYHSIVLPVSLEHPTAVLVQDMSTNPHTLGLWNIAHPTFHQTLEGQIDGLMASAVSHGGQIYATGSDTGILNLWNTAMSMAVQSQIKIASGKLEHRLNRVHTFAFSPNGELISDWGDGIVRLWDLRVGNGDSTSVSHTSSIHSIHPLPRKFNLVLLVTLDGATLWDFPTGTPQNQLEAFKNPITGPEFSGDGRLVAAFAEETIMVWDTGSGKIIRALELDIDNSDIEFYASIKAAFRPDSKVIT</sequence>
<evidence type="ECO:0000256" key="1">
    <source>
        <dbReference type="ARBA" id="ARBA00022574"/>
    </source>
</evidence>
<dbReference type="Gene3D" id="2.130.10.10">
    <property type="entry name" value="YVTN repeat-like/Quinoprotein amine dehydrogenase"/>
    <property type="match status" value="1"/>
</dbReference>
<protein>
    <recommendedName>
        <fullName evidence="4">Mitochondrial division protein 1</fullName>
    </recommendedName>
</protein>
<dbReference type="EMBL" id="KZ821446">
    <property type="protein sequence ID" value="PYH39370.1"/>
    <property type="molecule type" value="Genomic_DNA"/>
</dbReference>
<dbReference type="InterPro" id="IPR036322">
    <property type="entry name" value="WD40_repeat_dom_sf"/>
</dbReference>
<dbReference type="AlphaFoldDB" id="A0A318Z6L2"/>
<reference evidence="7" key="1">
    <citation type="submission" date="2016-12" db="EMBL/GenBank/DDBJ databases">
        <title>The genomes of Aspergillus section Nigri reveals drivers in fungal speciation.</title>
        <authorList>
            <consortium name="DOE Joint Genome Institute"/>
            <person name="Vesth T.C."/>
            <person name="Nybo J."/>
            <person name="Theobald S."/>
            <person name="Brandl J."/>
            <person name="Frisvad J.C."/>
            <person name="Nielsen K.F."/>
            <person name="Lyhne E.K."/>
            <person name="Kogle M.E."/>
            <person name="Kuo A."/>
            <person name="Riley R."/>
            <person name="Clum A."/>
            <person name="Nolan M."/>
            <person name="Lipzen A."/>
            <person name="Salamov A."/>
            <person name="Henrissat B."/>
            <person name="Wiebenga A."/>
            <person name="De Vries R.P."/>
            <person name="Grigoriev I.V."/>
            <person name="Mortensen U.H."/>
            <person name="Andersen M.R."/>
            <person name="Baker S.E."/>
        </authorList>
    </citation>
    <scope>NUCLEOTIDE SEQUENCE [LARGE SCALE GENOMIC DNA]</scope>
    <source>
        <strain evidence="7">CBS 115656</strain>
    </source>
</reference>
<keyword evidence="8" id="KW-1185">Reference proteome</keyword>
<dbReference type="RefSeq" id="XP_025484848.1">
    <property type="nucleotide sequence ID" value="XM_025627059.1"/>
</dbReference>
<dbReference type="InterPro" id="IPR015943">
    <property type="entry name" value="WD40/YVTN_repeat-like_dom_sf"/>
</dbReference>
<dbReference type="OrthoDB" id="10261640at2759"/>
<dbReference type="SUPFAM" id="SSF50978">
    <property type="entry name" value="WD40 repeat-like"/>
    <property type="match status" value="1"/>
</dbReference>
<comment type="similarity">
    <text evidence="3">Belongs to the WD repeat MDV1/CAF4 family.</text>
</comment>
<feature type="repeat" description="WD" evidence="6">
    <location>
        <begin position="102"/>
        <end position="142"/>
    </location>
</feature>
<keyword evidence="2" id="KW-0677">Repeat</keyword>
<evidence type="ECO:0000256" key="3">
    <source>
        <dbReference type="ARBA" id="ARBA00038415"/>
    </source>
</evidence>
<dbReference type="PANTHER" id="PTHR22847:SF637">
    <property type="entry name" value="WD REPEAT DOMAIN 5B"/>
    <property type="match status" value="1"/>
</dbReference>
<dbReference type="InterPro" id="IPR001680">
    <property type="entry name" value="WD40_rpt"/>
</dbReference>
<accession>A0A318Z6L2</accession>
<dbReference type="GO" id="GO:1990234">
    <property type="term" value="C:transferase complex"/>
    <property type="evidence" value="ECO:0007669"/>
    <property type="project" value="UniProtKB-ARBA"/>
</dbReference>
<proteinExistence type="inferred from homology"/>
<evidence type="ECO:0000313" key="7">
    <source>
        <dbReference type="EMBL" id="PYH39370.1"/>
    </source>
</evidence>
<dbReference type="Pfam" id="PF00400">
    <property type="entry name" value="WD40"/>
    <property type="match status" value="1"/>
</dbReference>
<keyword evidence="1 6" id="KW-0853">WD repeat</keyword>
<dbReference type="PANTHER" id="PTHR22847">
    <property type="entry name" value="WD40 REPEAT PROTEIN"/>
    <property type="match status" value="1"/>
</dbReference>
<evidence type="ECO:0000313" key="8">
    <source>
        <dbReference type="Proteomes" id="UP000247647"/>
    </source>
</evidence>
<evidence type="ECO:0000256" key="5">
    <source>
        <dbReference type="ARBA" id="ARBA00043913"/>
    </source>
</evidence>
<evidence type="ECO:0000256" key="6">
    <source>
        <dbReference type="PROSITE-ProRule" id="PRU00221"/>
    </source>
</evidence>
<organism evidence="7 8">
    <name type="scientific">Aspergillus neoniger (strain CBS 115656)</name>
    <dbReference type="NCBI Taxonomy" id="1448310"/>
    <lineage>
        <taxon>Eukaryota</taxon>
        <taxon>Fungi</taxon>
        <taxon>Dikarya</taxon>
        <taxon>Ascomycota</taxon>
        <taxon>Pezizomycotina</taxon>
        <taxon>Eurotiomycetes</taxon>
        <taxon>Eurotiomycetidae</taxon>
        <taxon>Eurotiales</taxon>
        <taxon>Aspergillaceae</taxon>
        <taxon>Aspergillus</taxon>
        <taxon>Aspergillus subgen. Circumdati</taxon>
    </lineage>
</organism>